<evidence type="ECO:0000313" key="8">
    <source>
        <dbReference type="EMBL" id="JAC31562.1"/>
    </source>
</evidence>
<dbReference type="AlphaFoldDB" id="A0A023GCH4"/>
<name>A0A023GCH4_AMBTT</name>
<dbReference type="GO" id="GO:0009395">
    <property type="term" value="P:phospholipid catabolic process"/>
    <property type="evidence" value="ECO:0007669"/>
    <property type="project" value="TreeGrafter"/>
</dbReference>
<dbReference type="Gene3D" id="3.60.60.30">
    <property type="match status" value="1"/>
</dbReference>
<organism evidence="8">
    <name type="scientific">Amblyomma triste</name>
    <name type="common">Neotropical tick</name>
    <dbReference type="NCBI Taxonomy" id="251400"/>
    <lineage>
        <taxon>Eukaryota</taxon>
        <taxon>Metazoa</taxon>
        <taxon>Ecdysozoa</taxon>
        <taxon>Arthropoda</taxon>
        <taxon>Chelicerata</taxon>
        <taxon>Arachnida</taxon>
        <taxon>Acari</taxon>
        <taxon>Parasitiformes</taxon>
        <taxon>Ixodida</taxon>
        <taxon>Ixodoidea</taxon>
        <taxon>Ixodidae</taxon>
        <taxon>Amblyomminae</taxon>
        <taxon>Amblyomma</taxon>
    </lineage>
</organism>
<protein>
    <recommendedName>
        <fullName evidence="7">Phospholipase B-like</fullName>
        <ecNumber evidence="7">3.1.1.-</ecNumber>
    </recommendedName>
</protein>
<dbReference type="PANTHER" id="PTHR12370">
    <property type="entry name" value="PHOSPHOLIPASE B-RELATED"/>
    <property type="match status" value="1"/>
</dbReference>
<evidence type="ECO:0000256" key="2">
    <source>
        <dbReference type="ARBA" id="ARBA00022729"/>
    </source>
</evidence>
<dbReference type="InterPro" id="IPR007000">
    <property type="entry name" value="PLipase_B-like"/>
</dbReference>
<dbReference type="GO" id="GO:0005576">
    <property type="term" value="C:extracellular region"/>
    <property type="evidence" value="ECO:0007669"/>
    <property type="project" value="TreeGrafter"/>
</dbReference>
<accession>A0A023GCH4</accession>
<keyword evidence="5 7" id="KW-0443">Lipid metabolism</keyword>
<evidence type="ECO:0000256" key="3">
    <source>
        <dbReference type="ARBA" id="ARBA00022801"/>
    </source>
</evidence>
<proteinExistence type="evidence at transcript level"/>
<keyword evidence="6" id="KW-0325">Glycoprotein</keyword>
<keyword evidence="3 7" id="KW-0378">Hydrolase</keyword>
<evidence type="ECO:0000256" key="1">
    <source>
        <dbReference type="ARBA" id="ARBA00007835"/>
    </source>
</evidence>
<keyword evidence="2" id="KW-0732">Signal</keyword>
<keyword evidence="4 7" id="KW-0442">Lipid degradation</keyword>
<dbReference type="GO" id="GO:0004620">
    <property type="term" value="F:phospholipase activity"/>
    <property type="evidence" value="ECO:0007669"/>
    <property type="project" value="InterPro"/>
</dbReference>
<comment type="function">
    <text evidence="7">Putative phospholipase.</text>
</comment>
<evidence type="ECO:0000256" key="4">
    <source>
        <dbReference type="ARBA" id="ARBA00022963"/>
    </source>
</evidence>
<feature type="non-terminal residue" evidence="8">
    <location>
        <position position="1"/>
    </location>
</feature>
<evidence type="ECO:0000256" key="7">
    <source>
        <dbReference type="RuleBase" id="RU364138"/>
    </source>
</evidence>
<dbReference type="Pfam" id="PF04916">
    <property type="entry name" value="Phospholip_B"/>
    <property type="match status" value="1"/>
</dbReference>
<comment type="similarity">
    <text evidence="1 7">Belongs to the phospholipase B-like family.</text>
</comment>
<dbReference type="EMBL" id="GBBM01003856">
    <property type="protein sequence ID" value="JAC31562.1"/>
    <property type="molecule type" value="mRNA"/>
</dbReference>
<evidence type="ECO:0000256" key="5">
    <source>
        <dbReference type="ARBA" id="ARBA00023098"/>
    </source>
</evidence>
<sequence length="373" mass="42864">DVYIAHDTWFLYRGMLRIQKKYIFPWHITAQHTRPEDVVPGHTITMSSYAGKIVSWDNFYLTSAGLAITETSLVNDNAELWELVLPESGPFTFVNAAAATRLATSGLEWLRIIARENSGTCNSQILILDYKLFTPGRPIADGTLWIYEQLPGMTRHEDISRALRDKRYWASYNIAYFEDIFAITEQLPKVEKYGDYYTYENCPRAKIFRRDHAKVSDMESMIALMRYNDYKNDPLSRCNCTPPFNPTYAIAPRFDLLDPNGDYDIIEMYPRAVGGIDVKVTNYTLFSSMEFVGVSGPTWDDQPPFQWSTSGFNDSHVGHPDKWQFGPVHHTWEPLRLEWRQQWESPSGASQPSRTVHVALLCAVLSTALLQYL</sequence>
<evidence type="ECO:0000256" key="6">
    <source>
        <dbReference type="ARBA" id="ARBA00023180"/>
    </source>
</evidence>
<dbReference type="PANTHER" id="PTHR12370:SF3">
    <property type="entry name" value="PHOSPHOLIPASE B-LIKE 2-RELATED"/>
    <property type="match status" value="1"/>
</dbReference>
<reference evidence="8" key="1">
    <citation type="submission" date="2014-03" db="EMBL/GenBank/DDBJ databases">
        <title>The sialotranscriptome of Amblyomma triste, Amblyomma parvum and Amblyomma cajennense ticks, uncovered by 454-based RNA-seq.</title>
        <authorList>
            <person name="Garcia G.R."/>
            <person name="Gardinassi L.G."/>
            <person name="Ribeiro J.M."/>
            <person name="Anatriello E."/>
            <person name="Ferreira B.R."/>
            <person name="Moreira H.N."/>
            <person name="Mafra C."/>
            <person name="Olegario M.M."/>
            <person name="Szabo P.J."/>
            <person name="Miranda-Santos I.K."/>
            <person name="Maruyama S.R."/>
        </authorList>
    </citation>
    <scope>NUCLEOTIDE SEQUENCE</scope>
    <source>
        <strain evidence="8">Mato Grasso do Sul</strain>
        <tissue evidence="8">Salivary glands</tissue>
    </source>
</reference>
<dbReference type="EC" id="3.1.1.-" evidence="7"/>